<proteinExistence type="predicted"/>
<dbReference type="Gene3D" id="3.40.630.30">
    <property type="match status" value="1"/>
</dbReference>
<protein>
    <recommendedName>
        <fullName evidence="3">N-acetyltransferase domain-containing protein</fullName>
    </recommendedName>
</protein>
<keyword evidence="1" id="KW-0808">Transferase</keyword>
<evidence type="ECO:0000256" key="1">
    <source>
        <dbReference type="ARBA" id="ARBA00022679"/>
    </source>
</evidence>
<sequence>MSQCSSATGAVALAEVPEAAADRVWRWVLSSGFSREWAPGEEENAVAEPASWAGLDGARTFLLTEGAEPVGYGEIWVEKGDDEAEQAHLVIGPQRQGEGLGRELTARLTERAASSASRVVLRVAQEDTRAQAVYRSCGFRPMFAADQVAFNQGQPRVHLWMERARRESLT</sequence>
<evidence type="ECO:0000313" key="4">
    <source>
        <dbReference type="EMBL" id="SPD87059.1"/>
    </source>
</evidence>
<dbReference type="Proteomes" id="UP000238164">
    <property type="component" value="Chromosome 1"/>
</dbReference>
<dbReference type="KEGG" id="mgg:MPLG2_2029"/>
<dbReference type="InterPro" id="IPR050832">
    <property type="entry name" value="Bact_Acetyltransf"/>
</dbReference>
<dbReference type="SUPFAM" id="SSF55729">
    <property type="entry name" value="Acyl-CoA N-acyltransferases (Nat)"/>
    <property type="match status" value="1"/>
</dbReference>
<dbReference type="InterPro" id="IPR016181">
    <property type="entry name" value="Acyl_CoA_acyltransferase"/>
</dbReference>
<evidence type="ECO:0000313" key="5">
    <source>
        <dbReference type="Proteomes" id="UP000238164"/>
    </source>
</evidence>
<dbReference type="RefSeq" id="WP_105185870.1">
    <property type="nucleotide sequence ID" value="NZ_BAAAGO010000023.1"/>
</dbReference>
<organism evidence="4 5">
    <name type="scientific">Micropruina glycogenica</name>
    <dbReference type="NCBI Taxonomy" id="75385"/>
    <lineage>
        <taxon>Bacteria</taxon>
        <taxon>Bacillati</taxon>
        <taxon>Actinomycetota</taxon>
        <taxon>Actinomycetes</taxon>
        <taxon>Propionibacteriales</taxon>
        <taxon>Nocardioidaceae</taxon>
        <taxon>Micropruina</taxon>
    </lineage>
</organism>
<dbReference type="EMBL" id="LT985188">
    <property type="protein sequence ID" value="SPD87059.1"/>
    <property type="molecule type" value="Genomic_DNA"/>
</dbReference>
<dbReference type="AlphaFoldDB" id="A0A2N9JI35"/>
<dbReference type="OrthoDB" id="3377533at2"/>
<keyword evidence="5" id="KW-1185">Reference proteome</keyword>
<evidence type="ECO:0000259" key="3">
    <source>
        <dbReference type="PROSITE" id="PS51186"/>
    </source>
</evidence>
<dbReference type="PROSITE" id="PS51186">
    <property type="entry name" value="GNAT"/>
    <property type="match status" value="1"/>
</dbReference>
<gene>
    <name evidence="4" type="ORF">MPLG2_2029</name>
</gene>
<accession>A0A2N9JI35</accession>
<name>A0A2N9JI35_9ACTN</name>
<dbReference type="GO" id="GO:0016747">
    <property type="term" value="F:acyltransferase activity, transferring groups other than amino-acyl groups"/>
    <property type="evidence" value="ECO:0007669"/>
    <property type="project" value="InterPro"/>
</dbReference>
<dbReference type="PANTHER" id="PTHR43877">
    <property type="entry name" value="AMINOALKYLPHOSPHONATE N-ACETYLTRANSFERASE-RELATED-RELATED"/>
    <property type="match status" value="1"/>
</dbReference>
<feature type="domain" description="N-acetyltransferase" evidence="3">
    <location>
        <begin position="11"/>
        <end position="166"/>
    </location>
</feature>
<dbReference type="Pfam" id="PF00583">
    <property type="entry name" value="Acetyltransf_1"/>
    <property type="match status" value="1"/>
</dbReference>
<evidence type="ECO:0000256" key="2">
    <source>
        <dbReference type="ARBA" id="ARBA00023315"/>
    </source>
</evidence>
<keyword evidence="2" id="KW-0012">Acyltransferase</keyword>
<dbReference type="InterPro" id="IPR000182">
    <property type="entry name" value="GNAT_dom"/>
</dbReference>
<reference evidence="4 5" key="1">
    <citation type="submission" date="2018-02" db="EMBL/GenBank/DDBJ databases">
        <authorList>
            <person name="Cohen D.B."/>
            <person name="Kent A.D."/>
        </authorList>
    </citation>
    <scope>NUCLEOTIDE SEQUENCE [LARGE SCALE GENOMIC DNA]</scope>
    <source>
        <strain evidence="4">1</strain>
    </source>
</reference>